<accession>A0A1H8QPU3</accession>
<proteinExistence type="predicted"/>
<dbReference type="Proteomes" id="UP000199126">
    <property type="component" value="Unassembled WGS sequence"/>
</dbReference>
<dbReference type="RefSeq" id="WP_089822448.1">
    <property type="nucleotide sequence ID" value="NZ_FODV01000003.1"/>
</dbReference>
<reference evidence="2" key="1">
    <citation type="submission" date="2016-10" db="EMBL/GenBank/DDBJ databases">
        <authorList>
            <person name="Varghese N."/>
            <person name="Submissions S."/>
        </authorList>
    </citation>
    <scope>NUCLEOTIDE SEQUENCE [LARGE SCALE GENOMIC DNA]</scope>
    <source>
        <strain evidence="2">CGMCC 1.10121</strain>
    </source>
</reference>
<evidence type="ECO:0000313" key="2">
    <source>
        <dbReference type="Proteomes" id="UP000199126"/>
    </source>
</evidence>
<gene>
    <name evidence="1" type="ORF">SAMN04487948_103231</name>
</gene>
<name>A0A1H8QPU3_9EURY</name>
<dbReference type="EMBL" id="FODV01000003">
    <property type="protein sequence ID" value="SEO55997.1"/>
    <property type="molecule type" value="Genomic_DNA"/>
</dbReference>
<evidence type="ECO:0000313" key="1">
    <source>
        <dbReference type="EMBL" id="SEO55997.1"/>
    </source>
</evidence>
<dbReference type="InterPro" id="IPR057176">
    <property type="entry name" value="DUF7854"/>
</dbReference>
<sequence>MDRISALRNVEDALRAFEDGEMDLATTERRVATVLRTYATEFDDDPRTTYRAIGDDAVVVASSEPEARERVRTLRDVDDDVPFGLERLG</sequence>
<protein>
    <submittedName>
        <fullName evidence="1">Uncharacterized protein</fullName>
    </submittedName>
</protein>
<dbReference type="AlphaFoldDB" id="A0A1H8QPU3"/>
<dbReference type="OrthoDB" id="226203at2157"/>
<keyword evidence="2" id="KW-1185">Reference proteome</keyword>
<dbReference type="Pfam" id="PF25252">
    <property type="entry name" value="DUF7854"/>
    <property type="match status" value="1"/>
</dbReference>
<organism evidence="1 2">
    <name type="scientific">Halogranum amylolyticum</name>
    <dbReference type="NCBI Taxonomy" id="660520"/>
    <lineage>
        <taxon>Archaea</taxon>
        <taxon>Methanobacteriati</taxon>
        <taxon>Methanobacteriota</taxon>
        <taxon>Stenosarchaea group</taxon>
        <taxon>Halobacteria</taxon>
        <taxon>Halobacteriales</taxon>
        <taxon>Haloferacaceae</taxon>
    </lineage>
</organism>